<name>A0ABZ2U1A0_9ACTN</name>
<dbReference type="Pfam" id="PF09617">
    <property type="entry name" value="Cas_GSU0053"/>
    <property type="match status" value="1"/>
</dbReference>
<dbReference type="RefSeq" id="WP_341264531.1">
    <property type="nucleotide sequence ID" value="NZ_CP136137.1"/>
</dbReference>
<dbReference type="EMBL" id="CP136137">
    <property type="protein sequence ID" value="WYY07455.1"/>
    <property type="molecule type" value="Genomic_DNA"/>
</dbReference>
<reference evidence="1 2" key="1">
    <citation type="journal article" date="2023" name="Virus Evol.">
        <title>Computational host range prediction-The good, the bad, and the ugly.</title>
        <authorList>
            <person name="Howell A.A."/>
            <person name="Versoza C.J."/>
            <person name="Pfeifer S.P."/>
        </authorList>
    </citation>
    <scope>NUCLEOTIDE SEQUENCE [LARGE SCALE GENOMIC DNA]</scope>
    <source>
        <strain evidence="1 2">1610/1b</strain>
    </source>
</reference>
<evidence type="ECO:0000313" key="2">
    <source>
        <dbReference type="Proteomes" id="UP001479933"/>
    </source>
</evidence>
<keyword evidence="2" id="KW-1185">Reference proteome</keyword>
<gene>
    <name evidence="1" type="primary">cas7u</name>
    <name evidence="1" type="ORF">RVF87_21115</name>
</gene>
<dbReference type="Proteomes" id="UP001479933">
    <property type="component" value="Chromosome"/>
</dbReference>
<sequence>MEDSMDALSLDSLIAGCTAGGAATLTSVTELAPAEGSHGGIAPARFVTGRDAAYAFETRYVDGEAQTTVMVDSKGSQLNRAEEQIAWAIADGVAPLSQTPRIAVTYGNGNREYDYTLPHRLYDGHIRAGSVDGVSVTKHPHYLAARNATTADVRPILELAPTALVLGGWDSTRKSRQGRYRSALTGEIIGVLADQGPNGTNVAKRGGARVDPIAASVRLTGQQLKGLLEDQRDELSPNLVSKIEGEIKASKSGRTSASTIGLGAIPPALNGLGLVACRRIIRSHVLSFSALRQLRFGSGPQGDAACRALLAAYALAGLARADAALDIRANCNLREVGETAVEIDERHGRSRSLAPLTVEAADGLLSDAIVNARTAAGIRWDGQVFEVTGNDVITTNADASDDGEA</sequence>
<evidence type="ECO:0000313" key="1">
    <source>
        <dbReference type="EMBL" id="WYY07455.1"/>
    </source>
</evidence>
<dbReference type="InterPro" id="IPR013403">
    <property type="entry name" value="CRISPR-assoc_prot_Csb1/Cas7u"/>
</dbReference>
<accession>A0ABZ2U1A0</accession>
<protein>
    <submittedName>
        <fullName evidence="1">Type I-U CRISPR-associated RAMP protein Csb1/Cas7u</fullName>
    </submittedName>
</protein>
<proteinExistence type="predicted"/>
<dbReference type="NCBIfam" id="TIGR02570">
    <property type="entry name" value="cas7_GSU0053"/>
    <property type="match status" value="1"/>
</dbReference>
<organism evidence="1 2">
    <name type="scientific">Gordonia hydrophobica</name>
    <dbReference type="NCBI Taxonomy" id="40516"/>
    <lineage>
        <taxon>Bacteria</taxon>
        <taxon>Bacillati</taxon>
        <taxon>Actinomycetota</taxon>
        <taxon>Actinomycetes</taxon>
        <taxon>Mycobacteriales</taxon>
        <taxon>Gordoniaceae</taxon>
        <taxon>Gordonia</taxon>
    </lineage>
</organism>